<dbReference type="EMBL" id="ML986489">
    <property type="protein sequence ID" value="KAF2277759.1"/>
    <property type="molecule type" value="Genomic_DNA"/>
</dbReference>
<dbReference type="Proteomes" id="UP000800097">
    <property type="component" value="Unassembled WGS sequence"/>
</dbReference>
<dbReference type="InterPro" id="IPR055781">
    <property type="entry name" value="DUF7357"/>
</dbReference>
<feature type="compositionally biased region" description="Basic residues" evidence="1">
    <location>
        <begin position="305"/>
        <end position="324"/>
    </location>
</feature>
<dbReference type="RefSeq" id="XP_033655298.1">
    <property type="nucleotide sequence ID" value="XM_033801501.1"/>
</dbReference>
<evidence type="ECO:0000313" key="4">
    <source>
        <dbReference type="Proteomes" id="UP000800097"/>
    </source>
</evidence>
<protein>
    <recommendedName>
        <fullName evidence="2">DUF7357 domain-containing protein</fullName>
    </recommendedName>
</protein>
<feature type="compositionally biased region" description="Acidic residues" evidence="1">
    <location>
        <begin position="211"/>
        <end position="243"/>
    </location>
</feature>
<accession>A0A6A6JS20</accession>
<name>A0A6A6JS20_WESOR</name>
<evidence type="ECO:0000256" key="1">
    <source>
        <dbReference type="SAM" id="MobiDB-lite"/>
    </source>
</evidence>
<feature type="compositionally biased region" description="Polar residues" evidence="1">
    <location>
        <begin position="348"/>
        <end position="367"/>
    </location>
</feature>
<evidence type="ECO:0000313" key="3">
    <source>
        <dbReference type="EMBL" id="KAF2277759.1"/>
    </source>
</evidence>
<gene>
    <name evidence="3" type="ORF">EI97DRAFT_465889</name>
</gene>
<feature type="region of interest" description="Disordered" evidence="1">
    <location>
        <begin position="348"/>
        <end position="414"/>
    </location>
</feature>
<feature type="region of interest" description="Disordered" evidence="1">
    <location>
        <begin position="125"/>
        <end position="334"/>
    </location>
</feature>
<feature type="compositionally biased region" description="Low complexity" evidence="1">
    <location>
        <begin position="244"/>
        <end position="259"/>
    </location>
</feature>
<feature type="domain" description="DUF7357" evidence="2">
    <location>
        <begin position="1"/>
        <end position="132"/>
    </location>
</feature>
<keyword evidence="4" id="KW-1185">Reference proteome</keyword>
<sequence>MRLRITVQRHGLPATSILWRVPEHPNPEYYTIAGLLEDLNHVIPLEAPDWGLDDYVVLVGGFECVHFDSVRLLLKDEDELLIRALSTNDIRARRLSGRYQISESGQHLVDGIPFGRPLLRWPRRPQIQIPPRKRPRMLDDPEDVGVSLSTEADNRDEEHDLSARLITSNGGPHMMNASRSSSEDGKADNCQITLSTRTRRNHKSVQFGELPEAEIDSDEDDDEDFEVDNEDSSSDEDDSDDISSGESSPTSSEASVSSSSDEETESDSDTHGAESGDESESSESAGPDILSSKPAAARVSAPGHGQKHTKYRNRRRQDSKKLKQLKASGKLHPDATLEDFRNYVKKSNIGSEQQDAGTARMTDTVQGTAGAIGETTSLTTSNVRKRKHSEKAPISEGTTDTVRSDIHSDLEKRKRELLDQLEQVASPMESSPAESARKRLKPNVAAIGRILGRQTRPLNKRSRADVPVTFEESPTPVDPDFYKSRINVSAFETYHSGYSLGPPPFPFKQHWDPACETMQSIDRADRKKNGKKTKYQNSSYTAAHSAPESALSTSENVDGAVLDYGEASSLDMDTGTAIEDQIRLDVATATTQKADLPALPDQPETLPELSPGDVKPGAIIIFKYLAFDQANPMPELSDFVTGRIEQAEPDHPIHIKLANRDRTKLYKEGKIDKDGNPTFGGVEISISDEEVVLFMEFPFLHEARLLVAPSD</sequence>
<evidence type="ECO:0000259" key="2">
    <source>
        <dbReference type="Pfam" id="PF24054"/>
    </source>
</evidence>
<feature type="region of interest" description="Disordered" evidence="1">
    <location>
        <begin position="521"/>
        <end position="554"/>
    </location>
</feature>
<feature type="compositionally biased region" description="Basic and acidic residues" evidence="1">
    <location>
        <begin position="152"/>
        <end position="162"/>
    </location>
</feature>
<feature type="compositionally biased region" description="Basic and acidic residues" evidence="1">
    <location>
        <begin position="402"/>
        <end position="414"/>
    </location>
</feature>
<organism evidence="3 4">
    <name type="scientific">Westerdykella ornata</name>
    <dbReference type="NCBI Taxonomy" id="318751"/>
    <lineage>
        <taxon>Eukaryota</taxon>
        <taxon>Fungi</taxon>
        <taxon>Dikarya</taxon>
        <taxon>Ascomycota</taxon>
        <taxon>Pezizomycotina</taxon>
        <taxon>Dothideomycetes</taxon>
        <taxon>Pleosporomycetidae</taxon>
        <taxon>Pleosporales</taxon>
        <taxon>Sporormiaceae</taxon>
        <taxon>Westerdykella</taxon>
    </lineage>
</organism>
<proteinExistence type="predicted"/>
<reference evidence="3" key="1">
    <citation type="journal article" date="2020" name="Stud. Mycol.">
        <title>101 Dothideomycetes genomes: a test case for predicting lifestyles and emergence of pathogens.</title>
        <authorList>
            <person name="Haridas S."/>
            <person name="Albert R."/>
            <person name="Binder M."/>
            <person name="Bloem J."/>
            <person name="Labutti K."/>
            <person name="Salamov A."/>
            <person name="Andreopoulos B."/>
            <person name="Baker S."/>
            <person name="Barry K."/>
            <person name="Bills G."/>
            <person name="Bluhm B."/>
            <person name="Cannon C."/>
            <person name="Castanera R."/>
            <person name="Culley D."/>
            <person name="Daum C."/>
            <person name="Ezra D."/>
            <person name="Gonzalez J."/>
            <person name="Henrissat B."/>
            <person name="Kuo A."/>
            <person name="Liang C."/>
            <person name="Lipzen A."/>
            <person name="Lutzoni F."/>
            <person name="Magnuson J."/>
            <person name="Mondo S."/>
            <person name="Nolan M."/>
            <person name="Ohm R."/>
            <person name="Pangilinan J."/>
            <person name="Park H.-J."/>
            <person name="Ramirez L."/>
            <person name="Alfaro M."/>
            <person name="Sun H."/>
            <person name="Tritt A."/>
            <person name="Yoshinaga Y."/>
            <person name="Zwiers L.-H."/>
            <person name="Turgeon B."/>
            <person name="Goodwin S."/>
            <person name="Spatafora J."/>
            <person name="Crous P."/>
            <person name="Grigoriev I."/>
        </authorList>
    </citation>
    <scope>NUCLEOTIDE SEQUENCE</scope>
    <source>
        <strain evidence="3">CBS 379.55</strain>
    </source>
</reference>
<dbReference type="OrthoDB" id="5368821at2759"/>
<dbReference type="AlphaFoldDB" id="A0A6A6JS20"/>
<dbReference type="GeneID" id="54554676"/>
<dbReference type="Pfam" id="PF24054">
    <property type="entry name" value="DUF7357"/>
    <property type="match status" value="1"/>
</dbReference>